<dbReference type="InterPro" id="IPR011527">
    <property type="entry name" value="ABC1_TM_dom"/>
</dbReference>
<keyword evidence="6" id="KW-0067">ATP-binding</keyword>
<name>A0ABS5DX54_9BURK</name>
<evidence type="ECO:0000256" key="2">
    <source>
        <dbReference type="ARBA" id="ARBA00022448"/>
    </source>
</evidence>
<evidence type="ECO:0000256" key="9">
    <source>
        <dbReference type="ARBA" id="ARBA00023055"/>
    </source>
</evidence>
<feature type="domain" description="ABC transmembrane type-1" evidence="13">
    <location>
        <begin position="23"/>
        <end position="303"/>
    </location>
</feature>
<evidence type="ECO:0000313" key="14">
    <source>
        <dbReference type="EMBL" id="MBQ0935725.1"/>
    </source>
</evidence>
<evidence type="ECO:0000259" key="12">
    <source>
        <dbReference type="PROSITE" id="PS50893"/>
    </source>
</evidence>
<dbReference type="SUPFAM" id="SSF90123">
    <property type="entry name" value="ABC transporter transmembrane region"/>
    <property type="match status" value="1"/>
</dbReference>
<keyword evidence="4 11" id="KW-0812">Transmembrane</keyword>
<accession>A0ABS5DX54</accession>
<gene>
    <name evidence="14" type="primary">msbA</name>
    <name evidence="14" type="ORF">KAK11_10320</name>
</gene>
<keyword evidence="7" id="KW-1278">Translocase</keyword>
<keyword evidence="15" id="KW-1185">Reference proteome</keyword>
<comment type="caution">
    <text evidence="14">The sequence shown here is derived from an EMBL/GenBank/DDBJ whole genome shotgun (WGS) entry which is preliminary data.</text>
</comment>
<feature type="transmembrane region" description="Helical" evidence="11">
    <location>
        <begin position="277"/>
        <end position="295"/>
    </location>
</feature>
<evidence type="ECO:0000256" key="10">
    <source>
        <dbReference type="ARBA" id="ARBA00023136"/>
    </source>
</evidence>
<dbReference type="Pfam" id="PF00005">
    <property type="entry name" value="ABC_tran"/>
    <property type="match status" value="1"/>
</dbReference>
<dbReference type="Proteomes" id="UP000672097">
    <property type="component" value="Unassembled WGS sequence"/>
</dbReference>
<dbReference type="InterPro" id="IPR011917">
    <property type="entry name" value="ABC_transpr_lipidA"/>
</dbReference>
<dbReference type="NCBIfam" id="TIGR02203">
    <property type="entry name" value="MsbA_lipidA"/>
    <property type="match status" value="1"/>
</dbReference>
<evidence type="ECO:0000256" key="3">
    <source>
        <dbReference type="ARBA" id="ARBA00022475"/>
    </source>
</evidence>
<evidence type="ECO:0000256" key="8">
    <source>
        <dbReference type="ARBA" id="ARBA00022989"/>
    </source>
</evidence>
<evidence type="ECO:0000256" key="4">
    <source>
        <dbReference type="ARBA" id="ARBA00022692"/>
    </source>
</evidence>
<dbReference type="InterPro" id="IPR003593">
    <property type="entry name" value="AAA+_ATPase"/>
</dbReference>
<keyword evidence="3" id="KW-1003">Cell membrane</keyword>
<dbReference type="PROSITE" id="PS50929">
    <property type="entry name" value="ABC_TM1F"/>
    <property type="match status" value="1"/>
</dbReference>
<evidence type="ECO:0000256" key="7">
    <source>
        <dbReference type="ARBA" id="ARBA00022967"/>
    </source>
</evidence>
<evidence type="ECO:0000256" key="6">
    <source>
        <dbReference type="ARBA" id="ARBA00022840"/>
    </source>
</evidence>
<evidence type="ECO:0000313" key="15">
    <source>
        <dbReference type="Proteomes" id="UP000672097"/>
    </source>
</evidence>
<organism evidence="14 15">
    <name type="scientific">Ideonella paludis</name>
    <dbReference type="NCBI Taxonomy" id="1233411"/>
    <lineage>
        <taxon>Bacteria</taxon>
        <taxon>Pseudomonadati</taxon>
        <taxon>Pseudomonadota</taxon>
        <taxon>Betaproteobacteria</taxon>
        <taxon>Burkholderiales</taxon>
        <taxon>Sphaerotilaceae</taxon>
        <taxon>Ideonella</taxon>
    </lineage>
</organism>
<proteinExistence type="predicted"/>
<dbReference type="InterPro" id="IPR017871">
    <property type="entry name" value="ABC_transporter-like_CS"/>
</dbReference>
<dbReference type="InterPro" id="IPR027417">
    <property type="entry name" value="P-loop_NTPase"/>
</dbReference>
<dbReference type="PANTHER" id="PTHR43394">
    <property type="entry name" value="ATP-DEPENDENT PERMEASE MDL1, MITOCHONDRIAL"/>
    <property type="match status" value="1"/>
</dbReference>
<dbReference type="CDD" id="cd18552">
    <property type="entry name" value="ABC_6TM_MsbA_like"/>
    <property type="match status" value="1"/>
</dbReference>
<keyword evidence="2" id="KW-0813">Transport</keyword>
<dbReference type="InterPro" id="IPR036640">
    <property type="entry name" value="ABC1_TM_sf"/>
</dbReference>
<sequence length="573" mass="62038">MHDLLPRFRRLAPYFRDGRKAWVVAFFASLITGLTEPLTAYLMMPLIDQGFAGKIPLWIVPVVIIGLFSVRGLFSFVGQYALAWAAQRGVLELRTAMFRRLMNAQPSVFAERSASSLTNSLVHEVVTGAQQLASALNTLVKDSLALVGLLAYLLYLNWQLTLVITVLMPSVAWAMRVAGKRLRKLALASQSSTDELAYAVEENVLAWRIVRLHGAAAQEGQRFATLSERLRSLMLKSVAAQAAITPITQIMASVAMSAVVVIALWQSQTNGATVGQFTSYVTGMLMLITPIKHLADVMGPITRGLTALERGVDLIEHVPAESGGSHQASRAQGQITLADVQVRYHADQAPALDQLSLSVQAGETVALVGPSGAGKSTLVHLLPRFAEPTHGQVSLDGVPLPDWDIHSLRQQFALVSQDVVLFNDTVLANVALGDTPDEARATDALRHANLLDFVQGLPQGLHSAIGHNGNQLSGGQRQRLAIARALYKNAPVLILDEATSALDAESEHLVQQALDHLMQGRTTLVIAHRLATIERADRIVVMEAGRIIEQGSHAQLLAAEGLYAKLHAMQFRA</sequence>
<keyword evidence="5" id="KW-0547">Nucleotide-binding</keyword>
<dbReference type="PROSITE" id="PS00211">
    <property type="entry name" value="ABC_TRANSPORTER_1"/>
    <property type="match status" value="1"/>
</dbReference>
<dbReference type="InterPro" id="IPR039421">
    <property type="entry name" value="Type_1_exporter"/>
</dbReference>
<dbReference type="PROSITE" id="PS50893">
    <property type="entry name" value="ABC_TRANSPORTER_2"/>
    <property type="match status" value="1"/>
</dbReference>
<dbReference type="PANTHER" id="PTHR43394:SF1">
    <property type="entry name" value="ATP-BINDING CASSETTE SUB-FAMILY B MEMBER 10, MITOCHONDRIAL"/>
    <property type="match status" value="1"/>
</dbReference>
<dbReference type="SMART" id="SM00382">
    <property type="entry name" value="AAA"/>
    <property type="match status" value="1"/>
</dbReference>
<evidence type="ECO:0000256" key="1">
    <source>
        <dbReference type="ARBA" id="ARBA00004651"/>
    </source>
</evidence>
<feature type="transmembrane region" description="Helical" evidence="11">
    <location>
        <begin position="21"/>
        <end position="43"/>
    </location>
</feature>
<keyword evidence="9" id="KW-0445">Lipid transport</keyword>
<dbReference type="SUPFAM" id="SSF52540">
    <property type="entry name" value="P-loop containing nucleoside triphosphate hydrolases"/>
    <property type="match status" value="1"/>
</dbReference>
<keyword evidence="10 11" id="KW-0472">Membrane</keyword>
<dbReference type="EMBL" id="JAGQDG010000003">
    <property type="protein sequence ID" value="MBQ0935725.1"/>
    <property type="molecule type" value="Genomic_DNA"/>
</dbReference>
<evidence type="ECO:0000256" key="5">
    <source>
        <dbReference type="ARBA" id="ARBA00022741"/>
    </source>
</evidence>
<dbReference type="InterPro" id="IPR003439">
    <property type="entry name" value="ABC_transporter-like_ATP-bd"/>
</dbReference>
<feature type="domain" description="ABC transporter" evidence="12">
    <location>
        <begin position="335"/>
        <end position="569"/>
    </location>
</feature>
<reference evidence="14 15" key="1">
    <citation type="submission" date="2021-04" db="EMBL/GenBank/DDBJ databases">
        <title>The genome sequence of type strain Ideonella paludis KCTC 32238.</title>
        <authorList>
            <person name="Liu Y."/>
        </authorList>
    </citation>
    <scope>NUCLEOTIDE SEQUENCE [LARGE SCALE GENOMIC DNA]</scope>
    <source>
        <strain evidence="14 15">KCTC 32238</strain>
    </source>
</reference>
<dbReference type="Gene3D" id="1.20.1560.10">
    <property type="entry name" value="ABC transporter type 1, transmembrane domain"/>
    <property type="match status" value="1"/>
</dbReference>
<dbReference type="Pfam" id="PF00664">
    <property type="entry name" value="ABC_membrane"/>
    <property type="match status" value="1"/>
</dbReference>
<feature type="transmembrane region" description="Helical" evidence="11">
    <location>
        <begin position="238"/>
        <end position="265"/>
    </location>
</feature>
<keyword evidence="8 11" id="KW-1133">Transmembrane helix</keyword>
<feature type="transmembrane region" description="Helical" evidence="11">
    <location>
        <begin position="55"/>
        <end position="74"/>
    </location>
</feature>
<evidence type="ECO:0000259" key="13">
    <source>
        <dbReference type="PROSITE" id="PS50929"/>
    </source>
</evidence>
<evidence type="ECO:0000256" key="11">
    <source>
        <dbReference type="SAM" id="Phobius"/>
    </source>
</evidence>
<comment type="subcellular location">
    <subcellularLocation>
        <location evidence="1">Cell membrane</location>
        <topology evidence="1">Multi-pass membrane protein</topology>
    </subcellularLocation>
</comment>
<dbReference type="Gene3D" id="3.40.50.300">
    <property type="entry name" value="P-loop containing nucleotide triphosphate hydrolases"/>
    <property type="match status" value="1"/>
</dbReference>
<protein>
    <submittedName>
        <fullName evidence="14">Lipid A export permease/ATP-binding protein MsbA</fullName>
    </submittedName>
</protein>